<organism evidence="1 2">
    <name type="scientific">Archangium lansingense</name>
    <dbReference type="NCBI Taxonomy" id="2995310"/>
    <lineage>
        <taxon>Bacteria</taxon>
        <taxon>Pseudomonadati</taxon>
        <taxon>Myxococcota</taxon>
        <taxon>Myxococcia</taxon>
        <taxon>Myxococcales</taxon>
        <taxon>Cystobacterineae</taxon>
        <taxon>Archangiaceae</taxon>
        <taxon>Archangium</taxon>
    </lineage>
</organism>
<gene>
    <name evidence="1" type="ORF">OV287_00230</name>
</gene>
<keyword evidence="2" id="KW-1185">Reference proteome</keyword>
<dbReference type="RefSeq" id="WP_267531917.1">
    <property type="nucleotide sequence ID" value="NZ_JAPNKA010000001.1"/>
</dbReference>
<reference evidence="1 2" key="1">
    <citation type="submission" date="2022-11" db="EMBL/GenBank/DDBJ databases">
        <title>Minimal conservation of predation-associated metabolite biosynthetic gene clusters underscores biosynthetic potential of Myxococcota including descriptions for ten novel species: Archangium lansinium sp. nov., Myxococcus landrumus sp. nov., Nannocystis bai.</title>
        <authorList>
            <person name="Ahearne A."/>
            <person name="Stevens C."/>
            <person name="Phillips K."/>
        </authorList>
    </citation>
    <scope>NUCLEOTIDE SEQUENCE [LARGE SCALE GENOMIC DNA]</scope>
    <source>
        <strain evidence="1 2">MIWBW</strain>
    </source>
</reference>
<evidence type="ECO:0008006" key="3">
    <source>
        <dbReference type="Google" id="ProtNLM"/>
    </source>
</evidence>
<evidence type="ECO:0000313" key="1">
    <source>
        <dbReference type="EMBL" id="MCY1072894.1"/>
    </source>
</evidence>
<comment type="caution">
    <text evidence="1">The sequence shown here is derived from an EMBL/GenBank/DDBJ whole genome shotgun (WGS) entry which is preliminary data.</text>
</comment>
<dbReference type="PANTHER" id="PTHR21621">
    <property type="entry name" value="RIBOSOMAL PROTEIN S6 MODIFICATION PROTEIN"/>
    <property type="match status" value="1"/>
</dbReference>
<evidence type="ECO:0000313" key="2">
    <source>
        <dbReference type="Proteomes" id="UP001207654"/>
    </source>
</evidence>
<dbReference type="EMBL" id="JAPNKA010000001">
    <property type="protein sequence ID" value="MCY1072894.1"/>
    <property type="molecule type" value="Genomic_DNA"/>
</dbReference>
<protein>
    <recommendedName>
        <fullName evidence="3">ATP-grasp domain-containing protein</fullName>
    </recommendedName>
</protein>
<dbReference type="Gene3D" id="3.30.470.20">
    <property type="entry name" value="ATP-grasp fold, B domain"/>
    <property type="match status" value="1"/>
</dbReference>
<proteinExistence type="predicted"/>
<accession>A0ABT3ZVX7</accession>
<dbReference type="Proteomes" id="UP001207654">
    <property type="component" value="Unassembled WGS sequence"/>
</dbReference>
<sequence>MILIVAPDNDPHARCVAQDLERMGKPWRMVDSSRLSIEGRLEFRAGQKSGSVWTCKDGRPVPLESVETVWHRRRFLPAPLTLPGAQDQQYFRREWTEMILGVFSSMDAWFVNEPQRQEAAVKPLQLRLAERLGLRIPDTLITNDPVAAEAFVERHRGRVVHKTLSPPRHRFLATQKWSESDRALLPDLVLAPTIFQEMVTDCRELRITVIGEHVFAAEFRPRRGLIDGRLDMETPYRPHTLPGDVSRRLLALVRRLGLVFSTIDMKLTDDGEYIFLELNPMGQYLYVEILAGLPLTAAMAELLASGRAGFQSLPMPAVKYGSDGGLVEGVGWR</sequence>
<name>A0ABT3ZVX7_9BACT</name>
<dbReference type="PANTHER" id="PTHR21621:SF0">
    <property type="entry name" value="BETA-CITRYLGLUTAMATE SYNTHASE B-RELATED"/>
    <property type="match status" value="1"/>
</dbReference>
<dbReference type="SUPFAM" id="SSF56059">
    <property type="entry name" value="Glutathione synthetase ATP-binding domain-like"/>
    <property type="match status" value="1"/>
</dbReference>